<name>A0A8H7PCY4_MORIS</name>
<reference evidence="1" key="1">
    <citation type="submission" date="2020-12" db="EMBL/GenBank/DDBJ databases">
        <title>Metabolic potential, ecology and presence of endohyphal bacteria is reflected in genomic diversity of Mucoromycotina.</title>
        <authorList>
            <person name="Muszewska A."/>
            <person name="Okrasinska A."/>
            <person name="Steczkiewicz K."/>
            <person name="Drgas O."/>
            <person name="Orlowska M."/>
            <person name="Perlinska-Lenart U."/>
            <person name="Aleksandrzak-Piekarczyk T."/>
            <person name="Szatraj K."/>
            <person name="Zielenkiewicz U."/>
            <person name="Pilsyk S."/>
            <person name="Malc E."/>
            <person name="Mieczkowski P."/>
            <person name="Kruszewska J.S."/>
            <person name="Biernat P."/>
            <person name="Pawlowska J."/>
        </authorList>
    </citation>
    <scope>NUCLEOTIDE SEQUENCE</scope>
    <source>
        <strain evidence="1">WA0000067209</strain>
    </source>
</reference>
<evidence type="ECO:0000313" key="1">
    <source>
        <dbReference type="EMBL" id="KAG2171628.1"/>
    </source>
</evidence>
<gene>
    <name evidence="1" type="ORF">INT43_008354</name>
</gene>
<sequence length="74" mass="8082">MLPSCCLPAGQGIPAEDTGVNMDAEGRNEAFRVGLAFYHRMFTNVLGSNNVGLKRVKADQTAWQTNMQVLAIKK</sequence>
<comment type="caution">
    <text evidence="1">The sequence shown here is derived from an EMBL/GenBank/DDBJ whole genome shotgun (WGS) entry which is preliminary data.</text>
</comment>
<dbReference type="Proteomes" id="UP000654370">
    <property type="component" value="Unassembled WGS sequence"/>
</dbReference>
<proteinExistence type="predicted"/>
<evidence type="ECO:0000313" key="2">
    <source>
        <dbReference type="Proteomes" id="UP000654370"/>
    </source>
</evidence>
<keyword evidence="2" id="KW-1185">Reference proteome</keyword>
<protein>
    <submittedName>
        <fullName evidence="1">Uncharacterized protein</fullName>
    </submittedName>
</protein>
<dbReference type="EMBL" id="JAEPQZ010000020">
    <property type="protein sequence ID" value="KAG2171628.1"/>
    <property type="molecule type" value="Genomic_DNA"/>
</dbReference>
<dbReference type="AlphaFoldDB" id="A0A8H7PCY4"/>
<organism evidence="1 2">
    <name type="scientific">Mortierella isabellina</name>
    <name type="common">Filamentous fungus</name>
    <name type="synonym">Umbelopsis isabellina</name>
    <dbReference type="NCBI Taxonomy" id="91625"/>
    <lineage>
        <taxon>Eukaryota</taxon>
        <taxon>Fungi</taxon>
        <taxon>Fungi incertae sedis</taxon>
        <taxon>Mucoromycota</taxon>
        <taxon>Mucoromycotina</taxon>
        <taxon>Umbelopsidomycetes</taxon>
        <taxon>Umbelopsidales</taxon>
        <taxon>Umbelopsidaceae</taxon>
        <taxon>Umbelopsis</taxon>
    </lineage>
</organism>
<accession>A0A8H7PCY4</accession>